<proteinExistence type="predicted"/>
<evidence type="ECO:0000313" key="3">
    <source>
        <dbReference type="Proteomes" id="UP001151582"/>
    </source>
</evidence>
<reference evidence="2" key="1">
    <citation type="submission" date="2022-07" db="EMBL/GenBank/DDBJ databases">
        <title>Phylogenomic reconstructions and comparative analyses of Kickxellomycotina fungi.</title>
        <authorList>
            <person name="Reynolds N.K."/>
            <person name="Stajich J.E."/>
            <person name="Barry K."/>
            <person name="Grigoriev I.V."/>
            <person name="Crous P."/>
            <person name="Smith M.E."/>
        </authorList>
    </citation>
    <scope>NUCLEOTIDE SEQUENCE</scope>
    <source>
        <strain evidence="2">RSA 567</strain>
    </source>
</reference>
<gene>
    <name evidence="2" type="ORF">H4R34_006463</name>
</gene>
<feature type="region of interest" description="Disordered" evidence="1">
    <location>
        <begin position="43"/>
        <end position="206"/>
    </location>
</feature>
<feature type="compositionally biased region" description="Polar residues" evidence="1">
    <location>
        <begin position="241"/>
        <end position="257"/>
    </location>
</feature>
<dbReference type="AlphaFoldDB" id="A0A9W8AQS3"/>
<feature type="non-terminal residue" evidence="2">
    <location>
        <position position="328"/>
    </location>
</feature>
<comment type="caution">
    <text evidence="2">The sequence shown here is derived from an EMBL/GenBank/DDBJ whole genome shotgun (WGS) entry which is preliminary data.</text>
</comment>
<feature type="compositionally biased region" description="Polar residues" evidence="1">
    <location>
        <begin position="48"/>
        <end position="85"/>
    </location>
</feature>
<feature type="region of interest" description="Disordered" evidence="1">
    <location>
        <begin position="1"/>
        <end position="30"/>
    </location>
</feature>
<protein>
    <submittedName>
        <fullName evidence="2">Uncharacterized protein</fullName>
    </submittedName>
</protein>
<feature type="region of interest" description="Disordered" evidence="1">
    <location>
        <begin position="233"/>
        <end position="282"/>
    </location>
</feature>
<dbReference type="EMBL" id="JANBQB010002484">
    <property type="protein sequence ID" value="KAJ1966836.1"/>
    <property type="molecule type" value="Genomic_DNA"/>
</dbReference>
<organism evidence="2 3">
    <name type="scientific">Dimargaris verticillata</name>
    <dbReference type="NCBI Taxonomy" id="2761393"/>
    <lineage>
        <taxon>Eukaryota</taxon>
        <taxon>Fungi</taxon>
        <taxon>Fungi incertae sedis</taxon>
        <taxon>Zoopagomycota</taxon>
        <taxon>Kickxellomycotina</taxon>
        <taxon>Dimargaritomycetes</taxon>
        <taxon>Dimargaritales</taxon>
        <taxon>Dimargaritaceae</taxon>
        <taxon>Dimargaris</taxon>
    </lineage>
</organism>
<evidence type="ECO:0000256" key="1">
    <source>
        <dbReference type="SAM" id="MobiDB-lite"/>
    </source>
</evidence>
<keyword evidence="3" id="KW-1185">Reference proteome</keyword>
<feature type="compositionally biased region" description="Pro residues" evidence="1">
    <location>
        <begin position="131"/>
        <end position="143"/>
    </location>
</feature>
<accession>A0A9W8AQS3</accession>
<dbReference type="Proteomes" id="UP001151582">
    <property type="component" value="Unassembled WGS sequence"/>
</dbReference>
<evidence type="ECO:0000313" key="2">
    <source>
        <dbReference type="EMBL" id="KAJ1966836.1"/>
    </source>
</evidence>
<sequence>PSTPQLSLLFKSDREPRATETPISPPLAHTSFLSIPLPLKDLAPLAKSTPSTPSAVTGADTRSSSAWDSWLLTTQHPSDATDLSASSPVEPRSLPPVPPLPAGLEPCKPAPSPSSGRASPQPKPRKLSSPDPSPLPIAPPTEPVPVRRPKKMSSFWRFFNKPPHLQSRDAEPLSPDSPRVVSPAQPVPTATHTVKPPSAGSTYRHARSVSVNVTTTAASMAATASATLALSTTPVPKRPSATVSAMESARSHPQSDSLLDDEDYQTVSEFPSRGGSLEDRPAAVAAISSSKAPELQPVVVAPSPNVARRIPASVDSDDVALSDLVLAS</sequence>
<name>A0A9W8AQS3_9FUNG</name>
<feature type="non-terminal residue" evidence="2">
    <location>
        <position position="1"/>
    </location>
</feature>